<dbReference type="Proteomes" id="UP000276215">
    <property type="component" value="Unassembled WGS sequence"/>
</dbReference>
<dbReference type="EMBL" id="ML120358">
    <property type="protein sequence ID" value="RPB04462.1"/>
    <property type="molecule type" value="Genomic_DNA"/>
</dbReference>
<dbReference type="AlphaFoldDB" id="A0A3N4K5G6"/>
<reference evidence="2 3" key="1">
    <citation type="journal article" date="2018" name="Nat. Ecol. Evol.">
        <title>Pezizomycetes genomes reveal the molecular basis of ectomycorrhizal truffle lifestyle.</title>
        <authorList>
            <person name="Murat C."/>
            <person name="Payen T."/>
            <person name="Noel B."/>
            <person name="Kuo A."/>
            <person name="Morin E."/>
            <person name="Chen J."/>
            <person name="Kohler A."/>
            <person name="Krizsan K."/>
            <person name="Balestrini R."/>
            <person name="Da Silva C."/>
            <person name="Montanini B."/>
            <person name="Hainaut M."/>
            <person name="Levati E."/>
            <person name="Barry K.W."/>
            <person name="Belfiori B."/>
            <person name="Cichocki N."/>
            <person name="Clum A."/>
            <person name="Dockter R.B."/>
            <person name="Fauchery L."/>
            <person name="Guy J."/>
            <person name="Iotti M."/>
            <person name="Le Tacon F."/>
            <person name="Lindquist E.A."/>
            <person name="Lipzen A."/>
            <person name="Malagnac F."/>
            <person name="Mello A."/>
            <person name="Molinier V."/>
            <person name="Miyauchi S."/>
            <person name="Poulain J."/>
            <person name="Riccioni C."/>
            <person name="Rubini A."/>
            <person name="Sitrit Y."/>
            <person name="Splivallo R."/>
            <person name="Traeger S."/>
            <person name="Wang M."/>
            <person name="Zifcakova L."/>
            <person name="Wipf D."/>
            <person name="Zambonelli A."/>
            <person name="Paolocci F."/>
            <person name="Nowrousian M."/>
            <person name="Ottonello S."/>
            <person name="Baldrian P."/>
            <person name="Spatafora J.W."/>
            <person name="Henrissat B."/>
            <person name="Nagy L.G."/>
            <person name="Aury J.M."/>
            <person name="Wincker P."/>
            <person name="Grigoriev I.V."/>
            <person name="Bonfante P."/>
            <person name="Martin F.M."/>
        </authorList>
    </citation>
    <scope>NUCLEOTIDE SEQUENCE [LARGE SCALE GENOMIC DNA]</scope>
    <source>
        <strain evidence="2 3">120613-1</strain>
    </source>
</reference>
<name>A0A3N4K5G6_9PEZI</name>
<gene>
    <name evidence="2" type="ORF">L873DRAFT_1799342</name>
</gene>
<keyword evidence="1" id="KW-0812">Transmembrane</keyword>
<sequence length="54" mass="6299">MWGVPACNWFYLKFVAAELFREISFAFSTFTLFTFSLLDWGYGHAMVGIVKLIR</sequence>
<accession>A0A3N4K5G6</accession>
<keyword evidence="3" id="KW-1185">Reference proteome</keyword>
<evidence type="ECO:0000313" key="2">
    <source>
        <dbReference type="EMBL" id="RPB04462.1"/>
    </source>
</evidence>
<evidence type="ECO:0000313" key="3">
    <source>
        <dbReference type="Proteomes" id="UP000276215"/>
    </source>
</evidence>
<keyword evidence="1" id="KW-0472">Membrane</keyword>
<evidence type="ECO:0000256" key="1">
    <source>
        <dbReference type="SAM" id="Phobius"/>
    </source>
</evidence>
<feature type="transmembrane region" description="Helical" evidence="1">
    <location>
        <begin position="23"/>
        <end position="42"/>
    </location>
</feature>
<protein>
    <submittedName>
        <fullName evidence="2">Uncharacterized protein</fullName>
    </submittedName>
</protein>
<keyword evidence="1" id="KW-1133">Transmembrane helix</keyword>
<proteinExistence type="predicted"/>
<organism evidence="2 3">
    <name type="scientific">Choiromyces venosus 120613-1</name>
    <dbReference type="NCBI Taxonomy" id="1336337"/>
    <lineage>
        <taxon>Eukaryota</taxon>
        <taxon>Fungi</taxon>
        <taxon>Dikarya</taxon>
        <taxon>Ascomycota</taxon>
        <taxon>Pezizomycotina</taxon>
        <taxon>Pezizomycetes</taxon>
        <taxon>Pezizales</taxon>
        <taxon>Tuberaceae</taxon>
        <taxon>Choiromyces</taxon>
    </lineage>
</organism>